<proteinExistence type="predicted"/>
<comment type="caution">
    <text evidence="2">The sequence shown here is derived from an EMBL/GenBank/DDBJ whole genome shotgun (WGS) entry which is preliminary data.</text>
</comment>
<feature type="compositionally biased region" description="Polar residues" evidence="1">
    <location>
        <begin position="320"/>
        <end position="337"/>
    </location>
</feature>
<feature type="compositionally biased region" description="Basic and acidic residues" evidence="1">
    <location>
        <begin position="108"/>
        <end position="126"/>
    </location>
</feature>
<feature type="compositionally biased region" description="Polar residues" evidence="1">
    <location>
        <begin position="600"/>
        <end position="618"/>
    </location>
</feature>
<feature type="compositionally biased region" description="Low complexity" evidence="1">
    <location>
        <begin position="1605"/>
        <end position="1619"/>
    </location>
</feature>
<feature type="compositionally biased region" description="Basic residues" evidence="1">
    <location>
        <begin position="70"/>
        <end position="79"/>
    </location>
</feature>
<name>A0A1Y2HRV2_9FUNG</name>
<sequence>MAPSRRSQRTEPPSANTRSSRRASQSASAGPSTTSTRARASTTAATAKSSATATAKPKPKASPRPAVASKTRRQLKSSKVRSAPESADDQSDSQTDDGDESGSDDDNDARVDPTDDDDARKHHTEELTALTHEVVDDEEETAGFVRRSTRRRISSDMPMVVMPPKAPVVTKKDKDKEPTKVGVPTATAGSGSSSSRGAVRRGSAASSSSSSDKKNDSLSTNPAPSARSTRRKPVSRTGADNVVVQVPTVKSPPIKRVYGKGETRRMSTSSQPGPGSEEEDAMDVDVDVVTAEDATGHRQKGITDNTESSFLRPALPCPSSEATITDRSPNSTPTPGSVPTGLGSAAAQGATEPASSATIRPKPKGIKRVGKRRRLEAAGGLPATGSVTSASSSDRDATATPPLLRSTSSTSSSVSHSPVIFGTPRNSVHGPAARFGQGAMNVSMDPGFPADPSGRTSGVAFAHQHQQRHPHLASPDSAMDLTSPVHNHRTSNPAQFGHPHTLDAWNSSGFHHGLPNQPSSPTAREFDGYSFGSQQPPFSPAPSFGAASVGGDVVDGRPHKRARTDSLSLVSRNSTSASQTVVEAAAALLMFSSATCANTSSEADVSPTTAASDLSGPPTNGPFSPPLDHHDTDMHHNGNPFASAWAPHSPTSTTFASPPHPPPPLSAAHSPETAYPTSLSQSFPSITTVWPSGNLPSMGPTPPPTATFDSSSAAPISPTFNPFVHLQMRRMSIESMTGGFNPGLAPPLYRRMSIDSTAATGGVSMGGYYTDDEDNMLISPVMRTVELRSPSPFTGMNGGNGGQQPGPNTNGSTTASTNDGQDAQSPTYAPFFTNGVPMDAARIAAVIDAVRRPNTMQPTLPAAGVQTWAQLFQRQPAAAAAPNASAAAALVSAQPPASMAAVLANLDVIPEEGVVPFTLEQLNAMAADSVGGLGAFGNVIPGIAPAAGGGPDGSRQPDSTLSAPNSAASTPTMSRQRPTILAQTAAPMIHHPPDLLREYAKQMADQYQLARTVADPVTTRAIMLHIVLANPQRPTTLPELINAFPHVDPLTVVHTCEMLADRPYAVARELVGPECSRIKDRLVKQAPVGQAQADPSKLQVVSLCKIAVIRGKGYRLDESYGLMVKRDGTGAAAAAGTTASASGSAPRRIPTGYTNSPGSSRGQLTIPTTLLSCTTKGRRRFLRYKDGHTFVHGYELPAVVVAHTRSATEATPGTVAPGSSVAAASAAAPPTPSTASAQSSEGQPAAASTAQANEPITVTVASATEPTAQPAATAPEGSTDQTAPSSETNPSTNATPAAAAAASAAPEAAAQAQPDRQQPSPADDVALGLPVAPSPGMFTPAVKERYLNAVTSARWTGRPADALKMLINLGPDARLSHRDVITRFGSEISLSTLTVALMYSWARPLLPVEEIPKEAKPDLWDAMVAHVPAGTDTSKMRLYLSIGLECEGLEQPWAECVVPTVNDRKYYLREWYVLVDGPQLVYADGTAPTVAEIPGGVAASSVGITAGTAAASGSTRVGATGTSRNKSSGGKKSSASAAGSKSSAGASGPKSAAASASGTSRPAAAAAASTTSAPSRPPSVPGAARAPGSIPSAITRPVPPPAPAPAAASAPAGAAAAGPVPRPIAPSTAGSRLLNAVASARLPAPSSSSRSY</sequence>
<accession>A0A1Y2HRV2</accession>
<feature type="compositionally biased region" description="Polar residues" evidence="1">
    <location>
        <begin position="1276"/>
        <end position="1293"/>
    </location>
</feature>
<feature type="compositionally biased region" description="Acidic residues" evidence="1">
    <location>
        <begin position="276"/>
        <end position="286"/>
    </location>
</feature>
<feature type="compositionally biased region" description="Polar residues" evidence="1">
    <location>
        <begin position="565"/>
        <end position="576"/>
    </location>
</feature>
<dbReference type="EMBL" id="MCFL01000017">
    <property type="protein sequence ID" value="ORZ36443.1"/>
    <property type="molecule type" value="Genomic_DNA"/>
</dbReference>
<feature type="region of interest" description="Disordered" evidence="1">
    <location>
        <begin position="1"/>
        <end position="425"/>
    </location>
</feature>
<feature type="region of interest" description="Disordered" evidence="1">
    <location>
        <begin position="1210"/>
        <end position="1252"/>
    </location>
</feature>
<feature type="compositionally biased region" description="Low complexity" evidence="1">
    <location>
        <begin position="1510"/>
        <end position="1574"/>
    </location>
</feature>
<feature type="region of interest" description="Disordered" evidence="1">
    <location>
        <begin position="947"/>
        <end position="976"/>
    </location>
</feature>
<feature type="compositionally biased region" description="Low complexity" evidence="1">
    <location>
        <begin position="530"/>
        <end position="552"/>
    </location>
</feature>
<feature type="compositionally biased region" description="Low complexity" evidence="1">
    <location>
        <begin position="12"/>
        <end position="56"/>
    </location>
</feature>
<feature type="compositionally biased region" description="Low complexity" evidence="1">
    <location>
        <begin position="188"/>
        <end position="210"/>
    </location>
</feature>
<protein>
    <submittedName>
        <fullName evidence="2">Uncharacterized protein</fullName>
    </submittedName>
</protein>
<feature type="compositionally biased region" description="Low complexity" evidence="1">
    <location>
        <begin position="406"/>
        <end position="417"/>
    </location>
</feature>
<keyword evidence="3" id="KW-1185">Reference proteome</keyword>
<feature type="compositionally biased region" description="Polar residues" evidence="1">
    <location>
        <begin position="956"/>
        <end position="976"/>
    </location>
</feature>
<feature type="compositionally biased region" description="Basic residues" evidence="1">
    <location>
        <begin position="361"/>
        <end position="374"/>
    </location>
</feature>
<feature type="compositionally biased region" description="Low complexity" evidence="1">
    <location>
        <begin position="157"/>
        <end position="169"/>
    </location>
</feature>
<feature type="compositionally biased region" description="Basic and acidic residues" evidence="1">
    <location>
        <begin position="170"/>
        <end position="179"/>
    </location>
</feature>
<feature type="compositionally biased region" description="Basic and acidic residues" evidence="1">
    <location>
        <begin position="627"/>
        <end position="636"/>
    </location>
</feature>
<feature type="region of interest" description="Disordered" evidence="1">
    <location>
        <begin position="1510"/>
        <end position="1628"/>
    </location>
</feature>
<gene>
    <name evidence="2" type="ORF">BCR44DRAFT_63331</name>
</gene>
<feature type="compositionally biased region" description="Polar residues" evidence="1">
    <location>
        <begin position="812"/>
        <end position="824"/>
    </location>
</feature>
<feature type="region of interest" description="Disordered" evidence="1">
    <location>
        <begin position="1136"/>
        <end position="1161"/>
    </location>
</feature>
<feature type="compositionally biased region" description="Low complexity" evidence="1">
    <location>
        <begin position="1136"/>
        <end position="1145"/>
    </location>
</feature>
<feature type="region of interest" description="Disordered" evidence="1">
    <location>
        <begin position="507"/>
        <end position="576"/>
    </location>
</feature>
<feature type="compositionally biased region" description="Low complexity" evidence="1">
    <location>
        <begin position="646"/>
        <end position="657"/>
    </location>
</feature>
<feature type="region of interest" description="Disordered" evidence="1">
    <location>
        <begin position="1267"/>
        <end position="1328"/>
    </location>
</feature>
<dbReference type="Proteomes" id="UP000193411">
    <property type="component" value="Unassembled WGS sequence"/>
</dbReference>
<evidence type="ECO:0000313" key="3">
    <source>
        <dbReference type="Proteomes" id="UP000193411"/>
    </source>
</evidence>
<evidence type="ECO:0000313" key="2">
    <source>
        <dbReference type="EMBL" id="ORZ36443.1"/>
    </source>
</evidence>
<evidence type="ECO:0000256" key="1">
    <source>
        <dbReference type="SAM" id="MobiDB-lite"/>
    </source>
</evidence>
<feature type="compositionally biased region" description="Low complexity" evidence="1">
    <location>
        <begin position="383"/>
        <end position="392"/>
    </location>
</feature>
<organism evidence="2 3">
    <name type="scientific">Catenaria anguillulae PL171</name>
    <dbReference type="NCBI Taxonomy" id="765915"/>
    <lineage>
        <taxon>Eukaryota</taxon>
        <taxon>Fungi</taxon>
        <taxon>Fungi incertae sedis</taxon>
        <taxon>Blastocladiomycota</taxon>
        <taxon>Blastocladiomycetes</taxon>
        <taxon>Blastocladiales</taxon>
        <taxon>Catenariaceae</taxon>
        <taxon>Catenaria</taxon>
    </lineage>
</organism>
<feature type="compositionally biased region" description="Low complexity" evidence="1">
    <location>
        <begin position="1294"/>
        <end position="1322"/>
    </location>
</feature>
<feature type="compositionally biased region" description="Low complexity" evidence="1">
    <location>
        <begin position="1213"/>
        <end position="1240"/>
    </location>
</feature>
<feature type="region of interest" description="Disordered" evidence="1">
    <location>
        <begin position="788"/>
        <end position="824"/>
    </location>
</feature>
<feature type="compositionally biased region" description="Polar residues" evidence="1">
    <location>
        <begin position="217"/>
        <end position="227"/>
    </location>
</feature>
<reference evidence="2 3" key="1">
    <citation type="submission" date="2016-07" db="EMBL/GenBank/DDBJ databases">
        <title>Pervasive Adenine N6-methylation of Active Genes in Fungi.</title>
        <authorList>
            <consortium name="DOE Joint Genome Institute"/>
            <person name="Mondo S.J."/>
            <person name="Dannebaum R.O."/>
            <person name="Kuo R.C."/>
            <person name="Labutti K."/>
            <person name="Haridas S."/>
            <person name="Kuo A."/>
            <person name="Salamov A."/>
            <person name="Ahrendt S.R."/>
            <person name="Lipzen A."/>
            <person name="Sullivan W."/>
            <person name="Andreopoulos W.B."/>
            <person name="Clum A."/>
            <person name="Lindquist E."/>
            <person name="Daum C."/>
            <person name="Ramamoorthy G.K."/>
            <person name="Gryganskyi A."/>
            <person name="Culley D."/>
            <person name="Magnuson J.K."/>
            <person name="James T.Y."/>
            <person name="O'Malley M.A."/>
            <person name="Stajich J.E."/>
            <person name="Spatafora J.W."/>
            <person name="Visel A."/>
            <person name="Grigoriev I.V."/>
        </authorList>
    </citation>
    <scope>NUCLEOTIDE SEQUENCE [LARGE SCALE GENOMIC DNA]</scope>
    <source>
        <strain evidence="2 3">PL171</strain>
    </source>
</reference>
<feature type="compositionally biased region" description="Acidic residues" evidence="1">
    <location>
        <begin position="86"/>
        <end position="107"/>
    </location>
</feature>
<feature type="compositionally biased region" description="Polar residues" evidence="1">
    <location>
        <begin position="1152"/>
        <end position="1161"/>
    </location>
</feature>
<feature type="region of interest" description="Disordered" evidence="1">
    <location>
        <begin position="600"/>
        <end position="680"/>
    </location>
</feature>